<feature type="transmembrane region" description="Helical" evidence="2">
    <location>
        <begin position="120"/>
        <end position="139"/>
    </location>
</feature>
<feature type="domain" description="CAAX prenyl protease 2/Lysostaphin resistance protein A-like" evidence="3">
    <location>
        <begin position="202"/>
        <end position="296"/>
    </location>
</feature>
<keyword evidence="2" id="KW-0472">Membrane</keyword>
<evidence type="ECO:0000259" key="3">
    <source>
        <dbReference type="Pfam" id="PF02517"/>
    </source>
</evidence>
<protein>
    <submittedName>
        <fullName evidence="4">CPBP family intramembrane metalloprotease</fullName>
        <ecNumber evidence="4">3.4.-.-</ecNumber>
    </submittedName>
</protein>
<evidence type="ECO:0000256" key="2">
    <source>
        <dbReference type="SAM" id="Phobius"/>
    </source>
</evidence>
<feature type="transmembrane region" description="Helical" evidence="2">
    <location>
        <begin position="291"/>
        <end position="308"/>
    </location>
</feature>
<evidence type="ECO:0000313" key="5">
    <source>
        <dbReference type="Proteomes" id="UP001219037"/>
    </source>
</evidence>
<feature type="transmembrane region" description="Helical" evidence="2">
    <location>
        <begin position="202"/>
        <end position="221"/>
    </location>
</feature>
<keyword evidence="5" id="KW-1185">Reference proteome</keyword>
<keyword evidence="2" id="KW-1133">Transmembrane helix</keyword>
<gene>
    <name evidence="4" type="ORF">P8192_13655</name>
</gene>
<keyword evidence="4" id="KW-0482">Metalloprotease</keyword>
<reference evidence="4 5" key="1">
    <citation type="submission" date="2023-04" db="EMBL/GenBank/DDBJ databases">
        <title>Funneling lignin-derived compounds into biodiesel using alkali-halophilic Citricoccus sp. P2.</title>
        <authorList>
            <person name="Luo C.-B."/>
        </authorList>
    </citation>
    <scope>NUCLEOTIDE SEQUENCE [LARGE SCALE GENOMIC DNA]</scope>
    <source>
        <strain evidence="4 5">P2</strain>
    </source>
</reference>
<feature type="compositionally biased region" description="Low complexity" evidence="1">
    <location>
        <begin position="12"/>
        <end position="38"/>
    </location>
</feature>
<evidence type="ECO:0000256" key="1">
    <source>
        <dbReference type="SAM" id="MobiDB-lite"/>
    </source>
</evidence>
<dbReference type="InterPro" id="IPR003675">
    <property type="entry name" value="Rce1/LyrA-like_dom"/>
</dbReference>
<feature type="transmembrane region" description="Helical" evidence="2">
    <location>
        <begin position="160"/>
        <end position="182"/>
    </location>
</feature>
<dbReference type="PANTHER" id="PTHR36435:SF1">
    <property type="entry name" value="CAAX AMINO TERMINAL PROTEASE FAMILY PROTEIN"/>
    <property type="match status" value="1"/>
</dbReference>
<dbReference type="EC" id="3.4.-.-" evidence="4"/>
<dbReference type="GO" id="GO:0008237">
    <property type="term" value="F:metallopeptidase activity"/>
    <property type="evidence" value="ECO:0007669"/>
    <property type="project" value="UniProtKB-KW"/>
</dbReference>
<feature type="compositionally biased region" description="Pro residues" evidence="1">
    <location>
        <begin position="1"/>
        <end position="11"/>
    </location>
</feature>
<dbReference type="PANTHER" id="PTHR36435">
    <property type="entry name" value="SLR1288 PROTEIN"/>
    <property type="match status" value="1"/>
</dbReference>
<dbReference type="Proteomes" id="UP001219037">
    <property type="component" value="Chromosome"/>
</dbReference>
<proteinExistence type="predicted"/>
<dbReference type="RefSeq" id="WP_278157546.1">
    <property type="nucleotide sequence ID" value="NZ_CP121252.1"/>
</dbReference>
<feature type="region of interest" description="Disordered" evidence="1">
    <location>
        <begin position="1"/>
        <end position="52"/>
    </location>
</feature>
<accession>A0ABY8H6U7</accession>
<keyword evidence="4" id="KW-0645">Protease</keyword>
<feature type="transmembrane region" description="Helical" evidence="2">
    <location>
        <begin position="259"/>
        <end position="279"/>
    </location>
</feature>
<feature type="transmembrane region" description="Helical" evidence="2">
    <location>
        <begin position="233"/>
        <end position="253"/>
    </location>
</feature>
<feature type="transmembrane region" description="Helical" evidence="2">
    <location>
        <begin position="67"/>
        <end position="100"/>
    </location>
</feature>
<keyword evidence="4" id="KW-0378">Hydrolase</keyword>
<evidence type="ECO:0000313" key="4">
    <source>
        <dbReference type="EMBL" id="WFP16405.1"/>
    </source>
</evidence>
<dbReference type="EMBL" id="CP121252">
    <property type="protein sequence ID" value="WFP16405.1"/>
    <property type="molecule type" value="Genomic_DNA"/>
</dbReference>
<keyword evidence="2" id="KW-0812">Transmembrane</keyword>
<name>A0ABY8H6U7_9MICC</name>
<sequence length="333" mass="35567">MSTPNPNPPEYGAPEPTSTTATTAGPAIPAGWPPSYRRGGSGGYGQPQPGTPWAPDVRPGRFLWRDLLAVFVYIGLFVIGLGSLFIAIPGAMDVAAAIAGTEPTTPEQMVADPGSASSSAALFFVNLVNYSLLALLALLASGGHLIQSMATFRRLWGLKLLLIPGLWLGSITLSMLIVMFLGDPVTSDNQAALEGMTTVVPMWMMLLVTVVLGPFVEEYLFRHLLVGKLSRYLTVWVTAPLSVAIFGGIHFLGSGTFDLIAAVPYVVLGAVITGTYIAFRFSLAYAYALHLFNNLVAVLMLYLVYPVLEQYREMLPDGTLPGVVSALRLMTGV</sequence>
<organism evidence="4 5">
    <name type="scientific">Citricoccus muralis</name>
    <dbReference type="NCBI Taxonomy" id="169134"/>
    <lineage>
        <taxon>Bacteria</taxon>
        <taxon>Bacillati</taxon>
        <taxon>Actinomycetota</taxon>
        <taxon>Actinomycetes</taxon>
        <taxon>Micrococcales</taxon>
        <taxon>Micrococcaceae</taxon>
        <taxon>Citricoccus</taxon>
    </lineage>
</organism>
<dbReference type="InterPro" id="IPR052710">
    <property type="entry name" value="CAAX_protease"/>
</dbReference>
<dbReference type="Pfam" id="PF02517">
    <property type="entry name" value="Rce1-like"/>
    <property type="match status" value="1"/>
</dbReference>